<reference evidence="1 2" key="1">
    <citation type="submission" date="2015-08" db="EMBL/GenBank/DDBJ databases">
        <title>Next Generation Sequencing and Analysis of the Genome of Puccinia sorghi L Schw, the Causal Agent of Maize Common Rust.</title>
        <authorList>
            <person name="Rochi L."/>
            <person name="Burguener G."/>
            <person name="Darino M."/>
            <person name="Turjanski A."/>
            <person name="Kreff E."/>
            <person name="Dieguez M.J."/>
            <person name="Sacco F."/>
        </authorList>
    </citation>
    <scope>NUCLEOTIDE SEQUENCE [LARGE SCALE GENOMIC DNA]</scope>
    <source>
        <strain evidence="1 2">RO10H11247</strain>
    </source>
</reference>
<evidence type="ECO:0000313" key="2">
    <source>
        <dbReference type="Proteomes" id="UP000037035"/>
    </source>
</evidence>
<proteinExistence type="predicted"/>
<dbReference type="PANTHER" id="PTHR33246:SF51">
    <property type="entry name" value="MYB_SANT-LIKE DOMAIN-CONTAINING PROTEIN"/>
    <property type="match status" value="1"/>
</dbReference>
<gene>
    <name evidence="1" type="ORF">VP01_4279g1</name>
</gene>
<name>A0A0L6UQ89_9BASI</name>
<organism evidence="1 2">
    <name type="scientific">Puccinia sorghi</name>
    <dbReference type="NCBI Taxonomy" id="27349"/>
    <lineage>
        <taxon>Eukaryota</taxon>
        <taxon>Fungi</taxon>
        <taxon>Dikarya</taxon>
        <taxon>Basidiomycota</taxon>
        <taxon>Pucciniomycotina</taxon>
        <taxon>Pucciniomycetes</taxon>
        <taxon>Pucciniales</taxon>
        <taxon>Pucciniaceae</taxon>
        <taxon>Puccinia</taxon>
    </lineage>
</organism>
<dbReference type="VEuPathDB" id="FungiDB:VP01_4279g1"/>
<protein>
    <submittedName>
        <fullName evidence="1">Uncharacterized protein</fullName>
    </submittedName>
</protein>
<keyword evidence="2" id="KW-1185">Reference proteome</keyword>
<dbReference type="AlphaFoldDB" id="A0A0L6UQ89"/>
<dbReference type="Proteomes" id="UP000037035">
    <property type="component" value="Unassembled WGS sequence"/>
</dbReference>
<sequence length="212" mass="23776">MTSNNVKLYITEMGGFAEKLNSLITSDNPLTADNVYSAALLISLPPDWINCVSSLMNEKRMPSAQIFSALKQKSLSHKAHLEETNPISVSSVKPKPGSQSQRKSNFCMFCKLPRHYLLNCKNASQVLQKYKTRHDEDYLACKPNSSKGSASKSKTPAKAGHTTVIDLGDYSPNNDFYSELSEGYKDKIATYLLFPNCCFFRIFPFPQFHVKT</sequence>
<accession>A0A0L6UQ89</accession>
<dbReference type="PANTHER" id="PTHR33246">
    <property type="entry name" value="CCHC-TYPE DOMAIN-CONTAINING PROTEIN"/>
    <property type="match status" value="1"/>
</dbReference>
<comment type="caution">
    <text evidence="1">The sequence shown here is derived from an EMBL/GenBank/DDBJ whole genome shotgun (WGS) entry which is preliminary data.</text>
</comment>
<dbReference type="EMBL" id="LAVV01009367">
    <property type="protein sequence ID" value="KNZ50708.1"/>
    <property type="molecule type" value="Genomic_DNA"/>
</dbReference>
<evidence type="ECO:0000313" key="1">
    <source>
        <dbReference type="EMBL" id="KNZ50708.1"/>
    </source>
</evidence>